<keyword evidence="3" id="KW-1185">Reference proteome</keyword>
<dbReference type="Proteomes" id="UP000825483">
    <property type="component" value="Unassembled WGS sequence"/>
</dbReference>
<accession>A0A9R1CCP6</accession>
<reference evidence="2" key="1">
    <citation type="journal article" date="2022" name="Int. J. Syst. Evol. Microbiol.">
        <title>Prevotella lacticifex sp. nov., isolated from the rumen of cows.</title>
        <authorList>
            <person name="Shinkai T."/>
            <person name="Ikeyama N."/>
            <person name="Kumagai M."/>
            <person name="Ohmori H."/>
            <person name="Sakamoto M."/>
            <person name="Ohkuma M."/>
            <person name="Mitsumori M."/>
        </authorList>
    </citation>
    <scope>NUCLEOTIDE SEQUENCE</scope>
    <source>
        <strain evidence="2">R5076</strain>
    </source>
</reference>
<evidence type="ECO:0000256" key="1">
    <source>
        <dbReference type="SAM" id="MobiDB-lite"/>
    </source>
</evidence>
<feature type="region of interest" description="Disordered" evidence="1">
    <location>
        <begin position="83"/>
        <end position="103"/>
    </location>
</feature>
<evidence type="ECO:0000313" key="2">
    <source>
        <dbReference type="EMBL" id="GJG60203.1"/>
    </source>
</evidence>
<dbReference type="EMBL" id="BPUB01000003">
    <property type="protein sequence ID" value="GJG60203.1"/>
    <property type="molecule type" value="Genomic_DNA"/>
</dbReference>
<organism evidence="2 3">
    <name type="scientific">Prevotella lacticifex</name>
    <dbReference type="NCBI Taxonomy" id="2854755"/>
    <lineage>
        <taxon>Bacteria</taxon>
        <taxon>Pseudomonadati</taxon>
        <taxon>Bacteroidota</taxon>
        <taxon>Bacteroidia</taxon>
        <taxon>Bacteroidales</taxon>
        <taxon>Prevotellaceae</taxon>
        <taxon>Prevotella</taxon>
    </lineage>
</organism>
<sequence>MSVYGQTKTSYSVVFSNSTDFKTKVEVPMVAALYRNDKDAKIAHTKDNSRWQISLKYDDPRWKAINDGTVYWYIKTSGGGIIGPSTNEEDMDDGTDNSSESASVRDRMLYKNETSLKTDGTESSFTYFKCTKGKASAVSCTFAYAAAAYESSSNNGSQLTYGNPSVQYWRNKSGIKYSLTYNATSSSSLPLPYYDGTFCYVKKPVGWGKICAWVYDDKTQYSSASNWPGEELTTTTEYDGQTYYLWKMGSGKTGTPTKVTFNDGNGDTKVKTGDLPFKSGNIYDASKSTDYILGTVTKQSDATDPTAAYEKFYAYGFWGGKDASFKEMSPVVYYNDKHEVDSVVYYTNMSNVNASFDNFFFMFCSQRYMESWDKWMTNDGKGAWDFVWRPEIFDNRDCNTLSGALYQAGNDLSNIKGTSAGASYFTGSPNPLGFKTTDTWMGKNQMQSINPLLTDEQKQNYDSYTLSLNVTTGTYNVEFHDAIQIVGPAVESGTNWTVDDKRNYTSTENATCGTWNKEKAITLKPSDDGSYYYTTVTLKAGEKFRFIENNKYLTNFGEDDVTPSATDFAPTKENGDVCYYNHISRNTLTEDADPKGESGESGLAGKDITFTMPGLKEGDTYETEIRVSAANASDQRMTGKAAPFYTITRPVKLFKYGNDGNGYTSFACNYPLEIVDDKVGDKDVKVYDIISYDMTTNKATLRNQSDNYKTSTKQYIPAKSGVILSATATDKVSTITVRPMIEKLGETVDNGSNLLKPVYLPGQKINMTLPESSTKTGDPVTSRQYLFSWVKQDDNTYKLGFLRSKTGVSVSERAYLSLTGEAVGATTLNPIDQAAYERVEGISTDNSSVDGAKEYLVNLFFEDSDDNVSDGISTIVHQDKFTDSGAYYTLQGIRVNKPSRAGIYIHNGKKIIVK</sequence>
<name>A0A9R1CCP6_9BACT</name>
<protein>
    <submittedName>
        <fullName evidence="2">Uncharacterized protein</fullName>
    </submittedName>
</protein>
<proteinExistence type="predicted"/>
<gene>
    <name evidence="2" type="ORF">PRLR5076_30540</name>
</gene>
<comment type="caution">
    <text evidence="2">The sequence shown here is derived from an EMBL/GenBank/DDBJ whole genome shotgun (WGS) entry which is preliminary data.</text>
</comment>
<evidence type="ECO:0000313" key="3">
    <source>
        <dbReference type="Proteomes" id="UP000825483"/>
    </source>
</evidence>
<dbReference type="AlphaFoldDB" id="A0A9R1CCP6"/>